<keyword evidence="1 2" id="KW-0728">SH3 domain</keyword>
<dbReference type="OrthoDB" id="19092at2759"/>
<evidence type="ECO:0000313" key="5">
    <source>
        <dbReference type="Proteomes" id="UP000554482"/>
    </source>
</evidence>
<dbReference type="InterPro" id="IPR050384">
    <property type="entry name" value="Endophilin_SH3RF"/>
</dbReference>
<dbReference type="SUPFAM" id="SSF50044">
    <property type="entry name" value="SH3-domain"/>
    <property type="match status" value="1"/>
</dbReference>
<feature type="domain" description="SH3" evidence="3">
    <location>
        <begin position="297"/>
        <end position="356"/>
    </location>
</feature>
<dbReference type="InterPro" id="IPR027267">
    <property type="entry name" value="AH/BAR_dom_sf"/>
</dbReference>
<name>A0A7J6WZ19_THATH</name>
<evidence type="ECO:0000259" key="3">
    <source>
        <dbReference type="PROSITE" id="PS50002"/>
    </source>
</evidence>
<dbReference type="SUPFAM" id="SSF103657">
    <property type="entry name" value="BAR/IMD domain-like"/>
    <property type="match status" value="1"/>
</dbReference>
<dbReference type="Proteomes" id="UP000554482">
    <property type="component" value="Unassembled WGS sequence"/>
</dbReference>
<reference evidence="4 5" key="1">
    <citation type="submission" date="2020-06" db="EMBL/GenBank/DDBJ databases">
        <title>Transcriptomic and genomic resources for Thalictrum thalictroides and T. hernandezii: Facilitating candidate gene discovery in an emerging model plant lineage.</title>
        <authorList>
            <person name="Arias T."/>
            <person name="Riano-Pachon D.M."/>
            <person name="Di Stilio V.S."/>
        </authorList>
    </citation>
    <scope>NUCLEOTIDE SEQUENCE [LARGE SCALE GENOMIC DNA]</scope>
    <source>
        <strain evidence="5">cv. WT478/WT964</strain>
        <tissue evidence="4">Leaves</tissue>
    </source>
</reference>
<evidence type="ECO:0000256" key="2">
    <source>
        <dbReference type="PROSITE-ProRule" id="PRU00192"/>
    </source>
</evidence>
<evidence type="ECO:0000313" key="4">
    <source>
        <dbReference type="EMBL" id="KAF5201362.1"/>
    </source>
</evidence>
<accession>A0A7J6WZ19</accession>
<evidence type="ECO:0000256" key="1">
    <source>
        <dbReference type="ARBA" id="ARBA00022443"/>
    </source>
</evidence>
<dbReference type="InterPro" id="IPR036028">
    <property type="entry name" value="SH3-like_dom_sf"/>
</dbReference>
<dbReference type="PANTHER" id="PTHR14167">
    <property type="entry name" value="SH3 DOMAIN-CONTAINING"/>
    <property type="match status" value="1"/>
</dbReference>
<organism evidence="4 5">
    <name type="scientific">Thalictrum thalictroides</name>
    <name type="common">Rue-anemone</name>
    <name type="synonym">Anemone thalictroides</name>
    <dbReference type="NCBI Taxonomy" id="46969"/>
    <lineage>
        <taxon>Eukaryota</taxon>
        <taxon>Viridiplantae</taxon>
        <taxon>Streptophyta</taxon>
        <taxon>Embryophyta</taxon>
        <taxon>Tracheophyta</taxon>
        <taxon>Spermatophyta</taxon>
        <taxon>Magnoliopsida</taxon>
        <taxon>Ranunculales</taxon>
        <taxon>Ranunculaceae</taxon>
        <taxon>Thalictroideae</taxon>
        <taxon>Thalictrum</taxon>
    </lineage>
</organism>
<proteinExistence type="predicted"/>
<dbReference type="SMART" id="SM00326">
    <property type="entry name" value="SH3"/>
    <property type="match status" value="1"/>
</dbReference>
<dbReference type="PROSITE" id="PS50002">
    <property type="entry name" value="SH3"/>
    <property type="match status" value="1"/>
</dbReference>
<dbReference type="Pfam" id="PF00018">
    <property type="entry name" value="SH3_1"/>
    <property type="match status" value="1"/>
</dbReference>
<keyword evidence="5" id="KW-1185">Reference proteome</keyword>
<dbReference type="AlphaFoldDB" id="A0A7J6WZ19"/>
<dbReference type="Gene3D" id="1.20.1270.60">
    <property type="entry name" value="Arfaptin homology (AH) domain/BAR domain"/>
    <property type="match status" value="1"/>
</dbReference>
<sequence>MESIKRQASKLREQVAKQQQAVLKQLGHFGSDAVIADEAELLCHEQLQNLYDSTRAAKHFQKDLVRGVENFVTTSSRQMEIVQKLAEDCFKYGSVNPNSDSILANASLDFGASHSSVEKERETFLKILGAKVCEPLRASIRGAPLEDARHLTHHYDRIRHEVEAQAAEVAKRQLKYTEAKGSESSIKLQNAEAKLTELKSTMMALGREATAAMSSVYAQQQHLTLQQLVTMVNAERCFHQSASAILEKLHAEMILEKQYSNSDLQPTSVERDLSVPVVLKNVNANGSGDLEPSTDEETSFIAQVIHPFDAQAFGELSLSVGDDVVVHKVTPNGWSEGECNGKAGWFPSAYIERKDKAPGNKVSFLHSYTIVILRHNDIASAIVTSLSDIKHLVLRDACLARESLLVILSGCRKLELHDMMLAIVEVLMLMML</sequence>
<gene>
    <name evidence="4" type="ORF">FRX31_009048</name>
</gene>
<dbReference type="PANTHER" id="PTHR14167:SF30">
    <property type="entry name" value="SH3 DOMAIN-CONTAINING PROTEIN 1"/>
    <property type="match status" value="1"/>
</dbReference>
<dbReference type="EMBL" id="JABWDY010009528">
    <property type="protein sequence ID" value="KAF5201362.1"/>
    <property type="molecule type" value="Genomic_DNA"/>
</dbReference>
<comment type="caution">
    <text evidence="4">The sequence shown here is derived from an EMBL/GenBank/DDBJ whole genome shotgun (WGS) entry which is preliminary data.</text>
</comment>
<dbReference type="Gene3D" id="2.30.30.40">
    <property type="entry name" value="SH3 Domains"/>
    <property type="match status" value="1"/>
</dbReference>
<protein>
    <submittedName>
        <fullName evidence="4">Sh3 domain-containing protein</fullName>
    </submittedName>
</protein>
<dbReference type="InterPro" id="IPR001452">
    <property type="entry name" value="SH3_domain"/>
</dbReference>